<gene>
    <name evidence="3" type="ORF">BI350_14075</name>
</gene>
<name>A0A1D8JIL1_9BACL</name>
<keyword evidence="4" id="KW-1185">Reference proteome</keyword>
<dbReference type="PANTHER" id="PTHR45947">
    <property type="entry name" value="SULFOQUINOVOSYL TRANSFERASE SQD2"/>
    <property type="match status" value="1"/>
</dbReference>
<dbReference type="Gene3D" id="3.40.50.2000">
    <property type="entry name" value="Glycogen Phosphorylase B"/>
    <property type="match status" value="2"/>
</dbReference>
<dbReference type="Pfam" id="PF13439">
    <property type="entry name" value="Glyco_transf_4"/>
    <property type="match status" value="1"/>
</dbReference>
<proteinExistence type="predicted"/>
<dbReference type="SUPFAM" id="SSF53756">
    <property type="entry name" value="UDP-Glycosyltransferase/glycogen phosphorylase"/>
    <property type="match status" value="1"/>
</dbReference>
<accession>A0A1D8JIL1</accession>
<evidence type="ECO:0008006" key="5">
    <source>
        <dbReference type="Google" id="ProtNLM"/>
    </source>
</evidence>
<protein>
    <recommendedName>
        <fullName evidence="5">Glycosyl transferase family 1</fullName>
    </recommendedName>
</protein>
<dbReference type="Pfam" id="PF00534">
    <property type="entry name" value="Glycos_transf_1"/>
    <property type="match status" value="1"/>
</dbReference>
<evidence type="ECO:0000313" key="4">
    <source>
        <dbReference type="Proteomes" id="UP000185746"/>
    </source>
</evidence>
<feature type="domain" description="Glycosyl transferase family 1" evidence="1">
    <location>
        <begin position="175"/>
        <end position="333"/>
    </location>
</feature>
<dbReference type="InterPro" id="IPR050194">
    <property type="entry name" value="Glycosyltransferase_grp1"/>
</dbReference>
<dbReference type="PANTHER" id="PTHR45947:SF15">
    <property type="entry name" value="TEICHURONIC ACID BIOSYNTHESIS GLYCOSYLTRANSFERASE TUAC-RELATED"/>
    <property type="match status" value="1"/>
</dbReference>
<evidence type="ECO:0000313" key="3">
    <source>
        <dbReference type="EMBL" id="AOV08549.1"/>
    </source>
</evidence>
<feature type="domain" description="Glycosyltransferase subfamily 4-like N-terminal" evidence="2">
    <location>
        <begin position="23"/>
        <end position="165"/>
    </location>
</feature>
<dbReference type="Proteomes" id="UP000185746">
    <property type="component" value="Chromosome"/>
</dbReference>
<evidence type="ECO:0000259" key="2">
    <source>
        <dbReference type="Pfam" id="PF13439"/>
    </source>
</evidence>
<dbReference type="KEGG" id="surl:BI350_14075"/>
<organism evidence="3 4">
    <name type="scientific">Sporosarcina ureilytica</name>
    <dbReference type="NCBI Taxonomy" id="298596"/>
    <lineage>
        <taxon>Bacteria</taxon>
        <taxon>Bacillati</taxon>
        <taxon>Bacillota</taxon>
        <taxon>Bacilli</taxon>
        <taxon>Bacillales</taxon>
        <taxon>Caryophanaceae</taxon>
        <taxon>Sporosarcina</taxon>
    </lineage>
</organism>
<dbReference type="AlphaFoldDB" id="A0A1D8JIL1"/>
<sequence>MKKIIVFSNMYPTKNHPTFGIFVKNQVNQLKEAGVNLEVIAIDEPGKGKVLTLKKYFSWFMRSMKYLVQNNKNISMTHAHYAFPTGVISLIGKRIFKIPYAVTVHGGDIDKMAGKHSSIQKMTRKILQGAEAVIVVGEQLKQDVITRFGVSKENVEVLSMGVDTKVFKKYTQSEVRNLLGIHDDGEIILFVGNVIREKGVAELIQAYAKLRDRFPNSSLYILGSQRNDTFIKELGSMIQAQDLSNVHFIKPIQQEGVAKWMAAANVLALPSYHEGFGLVALEAMATGTPVVGSDVGGLSYLLQDGTGVLVRPKEVESLADGLEEVLIDENNVFKKDKMKAMVKKHSTETILQRLLTIYSRVGR</sequence>
<dbReference type="EMBL" id="CP017560">
    <property type="protein sequence ID" value="AOV08549.1"/>
    <property type="molecule type" value="Genomic_DNA"/>
</dbReference>
<dbReference type="GO" id="GO:0016757">
    <property type="term" value="F:glycosyltransferase activity"/>
    <property type="evidence" value="ECO:0007669"/>
    <property type="project" value="InterPro"/>
</dbReference>
<dbReference type="RefSeq" id="WP_075528715.1">
    <property type="nucleotide sequence ID" value="NZ_CP017560.1"/>
</dbReference>
<dbReference type="InterPro" id="IPR001296">
    <property type="entry name" value="Glyco_trans_1"/>
</dbReference>
<reference evidence="3 4" key="1">
    <citation type="submission" date="2016-09" db="EMBL/GenBank/DDBJ databases">
        <title>Complete genome sequence of the Lysinibacillus sphaericus LMG 22257, a specie of Bacillus with ureolytic activity that can effectively biodeposit calcium carbonate.</title>
        <authorList>
            <person name="Yan W."/>
        </authorList>
    </citation>
    <scope>NUCLEOTIDE SEQUENCE [LARGE SCALE GENOMIC DNA]</scope>
    <source>
        <strain evidence="3 4">LMG 22257</strain>
    </source>
</reference>
<evidence type="ECO:0000259" key="1">
    <source>
        <dbReference type="Pfam" id="PF00534"/>
    </source>
</evidence>
<dbReference type="InterPro" id="IPR028098">
    <property type="entry name" value="Glyco_trans_4-like_N"/>
</dbReference>